<keyword evidence="3 6" id="KW-0687">Ribonucleoprotein</keyword>
<keyword evidence="2 6" id="KW-0689">Ribosomal protein</keyword>
<dbReference type="InterPro" id="IPR000630">
    <property type="entry name" value="Ribosomal_uS8"/>
</dbReference>
<proteinExistence type="inferred from homology"/>
<dbReference type="Gene3D" id="3.30.1370.30">
    <property type="match status" value="1"/>
</dbReference>
<evidence type="ECO:0000256" key="4">
    <source>
        <dbReference type="ARBA" id="ARBA00035258"/>
    </source>
</evidence>
<accession>A0A1F7J9Q8</accession>
<organism evidence="7 8">
    <name type="scientific">Candidatus Roizmanbacteria bacterium RIFCSPLOWO2_01_FULL_44_13</name>
    <dbReference type="NCBI Taxonomy" id="1802069"/>
    <lineage>
        <taxon>Bacteria</taxon>
        <taxon>Candidatus Roizmaniibacteriota</taxon>
    </lineage>
</organism>
<dbReference type="InterPro" id="IPR047863">
    <property type="entry name" value="Ribosomal_uS8_CS"/>
</dbReference>
<evidence type="ECO:0000313" key="8">
    <source>
        <dbReference type="Proteomes" id="UP000178857"/>
    </source>
</evidence>
<dbReference type="InterPro" id="IPR035987">
    <property type="entry name" value="Ribosomal_uS8_sf"/>
</dbReference>
<dbReference type="AlphaFoldDB" id="A0A1F7J9Q8"/>
<protein>
    <recommendedName>
        <fullName evidence="4">Small ribosomal subunit protein uS8</fullName>
    </recommendedName>
    <alternativeName>
        <fullName evidence="5">30S ribosomal protein S8</fullName>
    </alternativeName>
</protein>
<reference evidence="7 8" key="1">
    <citation type="journal article" date="2016" name="Nat. Commun.">
        <title>Thousands of microbial genomes shed light on interconnected biogeochemical processes in an aquifer system.</title>
        <authorList>
            <person name="Anantharaman K."/>
            <person name="Brown C.T."/>
            <person name="Hug L.A."/>
            <person name="Sharon I."/>
            <person name="Castelle C.J."/>
            <person name="Probst A.J."/>
            <person name="Thomas B.C."/>
            <person name="Singh A."/>
            <person name="Wilkins M.J."/>
            <person name="Karaoz U."/>
            <person name="Brodie E.L."/>
            <person name="Williams K.H."/>
            <person name="Hubbard S.S."/>
            <person name="Banfield J.F."/>
        </authorList>
    </citation>
    <scope>NUCLEOTIDE SEQUENCE [LARGE SCALE GENOMIC DNA]</scope>
</reference>
<dbReference type="GO" id="GO:0006412">
    <property type="term" value="P:translation"/>
    <property type="evidence" value="ECO:0007669"/>
    <property type="project" value="InterPro"/>
</dbReference>
<comment type="caution">
    <text evidence="7">The sequence shown here is derived from an EMBL/GenBank/DDBJ whole genome shotgun (WGS) entry which is preliminary data.</text>
</comment>
<comment type="similarity">
    <text evidence="1 6">Belongs to the universal ribosomal protein uS8 family.</text>
</comment>
<dbReference type="GO" id="GO:0005737">
    <property type="term" value="C:cytoplasm"/>
    <property type="evidence" value="ECO:0007669"/>
    <property type="project" value="UniProtKB-ARBA"/>
</dbReference>
<dbReference type="PANTHER" id="PTHR11758">
    <property type="entry name" value="40S RIBOSOMAL PROTEIN S15A"/>
    <property type="match status" value="1"/>
</dbReference>
<dbReference type="GO" id="GO:0005840">
    <property type="term" value="C:ribosome"/>
    <property type="evidence" value="ECO:0007669"/>
    <property type="project" value="UniProtKB-KW"/>
</dbReference>
<name>A0A1F7J9Q8_9BACT</name>
<dbReference type="STRING" id="1802069.A2970_00845"/>
<dbReference type="Proteomes" id="UP000178857">
    <property type="component" value="Unassembled WGS sequence"/>
</dbReference>
<evidence type="ECO:0000256" key="1">
    <source>
        <dbReference type="ARBA" id="ARBA00006471"/>
    </source>
</evidence>
<dbReference type="FunFam" id="3.30.1490.10:FF:000001">
    <property type="entry name" value="30S ribosomal protein S8"/>
    <property type="match status" value="1"/>
</dbReference>
<dbReference type="EMBL" id="MGAT01000025">
    <property type="protein sequence ID" value="OGK52329.1"/>
    <property type="molecule type" value="Genomic_DNA"/>
</dbReference>
<gene>
    <name evidence="7" type="ORF">A2970_00845</name>
</gene>
<dbReference type="Gene3D" id="3.30.1490.10">
    <property type="match status" value="1"/>
</dbReference>
<dbReference type="GO" id="GO:0003735">
    <property type="term" value="F:structural constituent of ribosome"/>
    <property type="evidence" value="ECO:0007669"/>
    <property type="project" value="InterPro"/>
</dbReference>
<evidence type="ECO:0000256" key="6">
    <source>
        <dbReference type="RuleBase" id="RU003660"/>
    </source>
</evidence>
<dbReference type="SUPFAM" id="SSF56047">
    <property type="entry name" value="Ribosomal protein S8"/>
    <property type="match status" value="1"/>
</dbReference>
<evidence type="ECO:0000256" key="5">
    <source>
        <dbReference type="ARBA" id="ARBA00035525"/>
    </source>
</evidence>
<dbReference type="Pfam" id="PF00410">
    <property type="entry name" value="Ribosomal_S8"/>
    <property type="match status" value="1"/>
</dbReference>
<dbReference type="GO" id="GO:1990904">
    <property type="term" value="C:ribonucleoprotein complex"/>
    <property type="evidence" value="ECO:0007669"/>
    <property type="project" value="UniProtKB-KW"/>
</dbReference>
<evidence type="ECO:0000256" key="2">
    <source>
        <dbReference type="ARBA" id="ARBA00022980"/>
    </source>
</evidence>
<evidence type="ECO:0000313" key="7">
    <source>
        <dbReference type="EMBL" id="OGK52329.1"/>
    </source>
</evidence>
<evidence type="ECO:0000256" key="3">
    <source>
        <dbReference type="ARBA" id="ARBA00023274"/>
    </source>
</evidence>
<sequence length="128" mass="14696">MENSINDLIIRIKNGYMAQKEMIVIRHSKYAVEVLKKLKELKFISGYSEAGKKIKSIEVTLTYDKNVPKFTDVEIFSRPGRRFYVSYKDLKPVLSGYGYSILSTPVGILTNREARAKKVGGELLFNIW</sequence>
<dbReference type="PROSITE" id="PS00053">
    <property type="entry name" value="RIBOSOMAL_S8"/>
    <property type="match status" value="1"/>
</dbReference>